<reference evidence="1 2" key="1">
    <citation type="submission" date="2019-02" db="EMBL/GenBank/DDBJ databases">
        <title>Deep-cultivation of Planctomycetes and their phenomic and genomic characterization uncovers novel biology.</title>
        <authorList>
            <person name="Wiegand S."/>
            <person name="Jogler M."/>
            <person name="Boedeker C."/>
            <person name="Pinto D."/>
            <person name="Vollmers J."/>
            <person name="Rivas-Marin E."/>
            <person name="Kohn T."/>
            <person name="Peeters S.H."/>
            <person name="Heuer A."/>
            <person name="Rast P."/>
            <person name="Oberbeckmann S."/>
            <person name="Bunk B."/>
            <person name="Jeske O."/>
            <person name="Meyerdierks A."/>
            <person name="Storesund J.E."/>
            <person name="Kallscheuer N."/>
            <person name="Luecker S."/>
            <person name="Lage O.M."/>
            <person name="Pohl T."/>
            <person name="Merkel B.J."/>
            <person name="Hornburger P."/>
            <person name="Mueller R.-W."/>
            <person name="Bruemmer F."/>
            <person name="Labrenz M."/>
            <person name="Spormann A.M."/>
            <person name="Op den Camp H."/>
            <person name="Overmann J."/>
            <person name="Amann R."/>
            <person name="Jetten M.S.M."/>
            <person name="Mascher T."/>
            <person name="Medema M.H."/>
            <person name="Devos D.P."/>
            <person name="Kaster A.-K."/>
            <person name="Ovreas L."/>
            <person name="Rohde M."/>
            <person name="Galperin M.Y."/>
            <person name="Jogler C."/>
        </authorList>
    </citation>
    <scope>NUCLEOTIDE SEQUENCE [LARGE SCALE GENOMIC DNA]</scope>
    <source>
        <strain evidence="1 2">HG15A2</strain>
    </source>
</reference>
<dbReference type="SUPFAM" id="SSF53474">
    <property type="entry name" value="alpha/beta-Hydrolases"/>
    <property type="match status" value="1"/>
</dbReference>
<dbReference type="KEGG" id="amob:HG15A2_08060"/>
<dbReference type="Proteomes" id="UP000319852">
    <property type="component" value="Chromosome"/>
</dbReference>
<dbReference type="EMBL" id="CP036263">
    <property type="protein sequence ID" value="QDS97543.1"/>
    <property type="molecule type" value="Genomic_DNA"/>
</dbReference>
<evidence type="ECO:0000313" key="2">
    <source>
        <dbReference type="Proteomes" id="UP000319852"/>
    </source>
</evidence>
<dbReference type="AlphaFoldDB" id="A0A517MRN5"/>
<gene>
    <name evidence="1" type="ORF">HG15A2_08060</name>
</gene>
<dbReference type="RefSeq" id="WP_145058013.1">
    <property type="nucleotide sequence ID" value="NZ_CP036263.1"/>
</dbReference>
<organism evidence="1 2">
    <name type="scientific">Adhaeretor mobilis</name>
    <dbReference type="NCBI Taxonomy" id="1930276"/>
    <lineage>
        <taxon>Bacteria</taxon>
        <taxon>Pseudomonadati</taxon>
        <taxon>Planctomycetota</taxon>
        <taxon>Planctomycetia</taxon>
        <taxon>Pirellulales</taxon>
        <taxon>Lacipirellulaceae</taxon>
        <taxon>Adhaeretor</taxon>
    </lineage>
</organism>
<accession>A0A517MRN5</accession>
<sequence>MRSIFIDRESLVGKSLPMILTLLPWLLGVAPFVAYSQAAAGTTQVALFTGFLAGANAGMDNLNATLAASNIPNYDGMVFDWDRKEEAFDWINMATAGRSTLVIVGHSFGGNSTLQLANNFLKDVGIDVDLTIQVDSVENFHGGWNNLLPSNVDVGHNYYQNSTGFFEPQGEDFVQRATNVNAEVLFSDTSITHTSLDNDLRLYDEIELRILDNMNSTSGDFNFDDNVDGLDFLSWQRNPSIGLLSDWEENYGLASPLVVNTATVPEPAIFALALTASSLMLSRRYTA</sequence>
<keyword evidence="2" id="KW-1185">Reference proteome</keyword>
<evidence type="ECO:0000313" key="1">
    <source>
        <dbReference type="EMBL" id="QDS97543.1"/>
    </source>
</evidence>
<dbReference type="OrthoDB" id="265708at2"/>
<name>A0A517MRN5_9BACT</name>
<protein>
    <submittedName>
        <fullName evidence="1">Uncharacterized protein</fullName>
    </submittedName>
</protein>
<proteinExistence type="predicted"/>
<dbReference type="InterPro" id="IPR029058">
    <property type="entry name" value="AB_hydrolase_fold"/>
</dbReference>